<feature type="region of interest" description="Disordered" evidence="4">
    <location>
        <begin position="558"/>
        <end position="592"/>
    </location>
</feature>
<keyword evidence="7" id="KW-0282">Flagellum</keyword>
<dbReference type="SUPFAM" id="SSF103088">
    <property type="entry name" value="OmpA-like"/>
    <property type="match status" value="1"/>
</dbReference>
<evidence type="ECO:0000256" key="4">
    <source>
        <dbReference type="SAM" id="MobiDB-lite"/>
    </source>
</evidence>
<comment type="subcellular location">
    <subcellularLocation>
        <location evidence="1">Cell outer membrane</location>
    </subcellularLocation>
</comment>
<protein>
    <submittedName>
        <fullName evidence="7">Flagellar motor protein MotB</fullName>
    </submittedName>
</protein>
<organism evidence="7 8">
    <name type="scientific">Burkholderia ubonensis</name>
    <dbReference type="NCBI Taxonomy" id="101571"/>
    <lineage>
        <taxon>Bacteria</taxon>
        <taxon>Pseudomonadati</taxon>
        <taxon>Pseudomonadota</taxon>
        <taxon>Betaproteobacteria</taxon>
        <taxon>Burkholderiales</taxon>
        <taxon>Burkholderiaceae</taxon>
        <taxon>Burkholderia</taxon>
        <taxon>Burkholderia cepacia complex</taxon>
    </lineage>
</organism>
<evidence type="ECO:0000256" key="1">
    <source>
        <dbReference type="ARBA" id="ARBA00004442"/>
    </source>
</evidence>
<dbReference type="GO" id="GO:0009279">
    <property type="term" value="C:cell outer membrane"/>
    <property type="evidence" value="ECO:0007669"/>
    <property type="project" value="UniProtKB-SubCell"/>
</dbReference>
<dbReference type="RefSeq" id="WP_059633495.1">
    <property type="nucleotide sequence ID" value="NZ_LOTK01000023.1"/>
</dbReference>
<accession>A0A102LAQ5</accession>
<feature type="domain" description="OmpA-like" evidence="6">
    <location>
        <begin position="463"/>
        <end position="581"/>
    </location>
</feature>
<dbReference type="AlphaFoldDB" id="A0A102LAQ5"/>
<evidence type="ECO:0000256" key="3">
    <source>
        <dbReference type="PROSITE-ProRule" id="PRU00473"/>
    </source>
</evidence>
<feature type="transmembrane region" description="Helical" evidence="5">
    <location>
        <begin position="30"/>
        <end position="49"/>
    </location>
</feature>
<dbReference type="Pfam" id="PF00691">
    <property type="entry name" value="OmpA"/>
    <property type="match status" value="1"/>
</dbReference>
<dbReference type="InterPro" id="IPR006664">
    <property type="entry name" value="OMP_bac"/>
</dbReference>
<dbReference type="EMBL" id="LOTN01000029">
    <property type="protein sequence ID" value="KUZ90187.1"/>
    <property type="molecule type" value="Genomic_DNA"/>
</dbReference>
<gene>
    <name evidence="7" type="ORF">WI38_14970</name>
</gene>
<dbReference type="Proteomes" id="UP000065521">
    <property type="component" value="Unassembled WGS sequence"/>
</dbReference>
<keyword evidence="7" id="KW-0969">Cilium</keyword>
<evidence type="ECO:0000256" key="2">
    <source>
        <dbReference type="ARBA" id="ARBA00023136"/>
    </source>
</evidence>
<dbReference type="InterPro" id="IPR006665">
    <property type="entry name" value="OmpA-like"/>
</dbReference>
<dbReference type="InterPro" id="IPR050330">
    <property type="entry name" value="Bact_OuterMem_StrucFunc"/>
</dbReference>
<evidence type="ECO:0000256" key="5">
    <source>
        <dbReference type="SAM" id="Phobius"/>
    </source>
</evidence>
<feature type="transmembrane region" description="Helical" evidence="5">
    <location>
        <begin position="55"/>
        <end position="73"/>
    </location>
</feature>
<feature type="transmembrane region" description="Helical" evidence="5">
    <location>
        <begin position="361"/>
        <end position="383"/>
    </location>
</feature>
<dbReference type="PROSITE" id="PS51123">
    <property type="entry name" value="OMPA_2"/>
    <property type="match status" value="1"/>
</dbReference>
<keyword evidence="7" id="KW-0966">Cell projection</keyword>
<dbReference type="PANTHER" id="PTHR30329">
    <property type="entry name" value="STATOR ELEMENT OF FLAGELLAR MOTOR COMPLEX"/>
    <property type="match status" value="1"/>
</dbReference>
<keyword evidence="5" id="KW-0812">Transmembrane</keyword>
<dbReference type="PRINTS" id="PR01021">
    <property type="entry name" value="OMPADOMAIN"/>
</dbReference>
<keyword evidence="2 3" id="KW-0472">Membrane</keyword>
<comment type="caution">
    <text evidence="7">The sequence shown here is derived from an EMBL/GenBank/DDBJ whole genome shotgun (WGS) entry which is preliminary data.</text>
</comment>
<keyword evidence="5" id="KW-1133">Transmembrane helix</keyword>
<dbReference type="CDD" id="cd07185">
    <property type="entry name" value="OmpA_C-like"/>
    <property type="match status" value="1"/>
</dbReference>
<dbReference type="PANTHER" id="PTHR30329:SF20">
    <property type="entry name" value="EXPORTED PROTEIN"/>
    <property type="match status" value="1"/>
</dbReference>
<reference evidence="7 8" key="1">
    <citation type="submission" date="2015-11" db="EMBL/GenBank/DDBJ databases">
        <title>Expanding the genomic diversity of Burkholderia species for the development of highly accurate diagnostics.</title>
        <authorList>
            <person name="Sahl J."/>
            <person name="Keim P."/>
            <person name="Wagner D."/>
        </authorList>
    </citation>
    <scope>NUCLEOTIDE SEQUENCE [LARGE SCALE GENOMIC DNA]</scope>
    <source>
        <strain evidence="7 8">RF32-BP4</strain>
    </source>
</reference>
<evidence type="ECO:0000259" key="6">
    <source>
        <dbReference type="PROSITE" id="PS51123"/>
    </source>
</evidence>
<evidence type="ECO:0000313" key="7">
    <source>
        <dbReference type="EMBL" id="KUZ90187.1"/>
    </source>
</evidence>
<dbReference type="Gene3D" id="3.30.1330.60">
    <property type="entry name" value="OmpA-like domain"/>
    <property type="match status" value="1"/>
</dbReference>
<dbReference type="InterPro" id="IPR036737">
    <property type="entry name" value="OmpA-like_sf"/>
</dbReference>
<evidence type="ECO:0000313" key="8">
    <source>
        <dbReference type="Proteomes" id="UP000065521"/>
    </source>
</evidence>
<proteinExistence type="predicted"/>
<sequence length="592" mass="63014">MNSDLYARPGTPGPGSHAARATLAGLGYPLRTVVTLTAVLALAVIWLVLSIDRGAAWGLTAVIVAVSLLAGWLHMRKLARLREQHAHVLTQLGAATVDLPVGLRTRMPVALVVGDGLAALFDREDAITRYVHVGNGAIWLRVDQPQDLSRLAVAIRQWRDGHAPDCVVLSVAPAMHANSDVLAQRLRVIRQAQADASKALGTALPGYVAIYQRLTDDPATNPTQSGDTTAQWYGASAASPIVDAHRFDAAIEAAEAEVVHAGGNRATAARAAGLAAIVAWTQRSVFDVLADRRQPAPAWRLFGAGWIDCGPETGPGKPWERDVRTRIAVAPRALPGSTTPWPLPQPLIEAAPQRAWRSPRIAAVGHVFAIVACATAVASWGAAKNNEALLTRIGEHLARYDAIPQTHDAAKRDALRALVSDRDQLDRFARTGVPLRLSFGMYRGRNLLAPLNDAIASYEPPSPPPSVVTLDSMSLFDSGKAALKPDSTRAMVGALELIKAHPGKRILVAGHTDAVGKPDRNLKLSVDRAAAVRDWLVDASGIAPTRFAIQGYGDTRPVADNATPEGRARNRRVEITLVPDAPAQAPSGNPAR</sequence>
<name>A0A102LAQ5_9BURK</name>